<dbReference type="Proteomes" id="UP000553957">
    <property type="component" value="Unassembled WGS sequence"/>
</dbReference>
<organism evidence="3 4">
    <name type="scientific">Kribbella sandramycini</name>
    <dbReference type="NCBI Taxonomy" id="60450"/>
    <lineage>
        <taxon>Bacteria</taxon>
        <taxon>Bacillati</taxon>
        <taxon>Actinomycetota</taxon>
        <taxon>Actinomycetes</taxon>
        <taxon>Propionibacteriales</taxon>
        <taxon>Kribbellaceae</taxon>
        <taxon>Kribbella</taxon>
    </lineage>
</organism>
<dbReference type="AlphaFoldDB" id="A0A7Y4L771"/>
<name>A0A7Y4L771_9ACTN</name>
<proteinExistence type="predicted"/>
<gene>
    <name evidence="2" type="ORF">HNR71_002552</name>
    <name evidence="3" type="ORF">HPO96_30755</name>
</gene>
<comment type="caution">
    <text evidence="3">The sequence shown here is derived from an EMBL/GenBank/DDBJ whole genome shotgun (WGS) entry which is preliminary data.</text>
</comment>
<keyword evidence="4" id="KW-1185">Reference proteome</keyword>
<evidence type="ECO:0000313" key="2">
    <source>
        <dbReference type="EMBL" id="MBB6566915.1"/>
    </source>
</evidence>
<dbReference type="RefSeq" id="WP_171677886.1">
    <property type="nucleotide sequence ID" value="NZ_BAAAGT010000008.1"/>
</dbReference>
<feature type="region of interest" description="Disordered" evidence="1">
    <location>
        <begin position="131"/>
        <end position="164"/>
    </location>
</feature>
<protein>
    <submittedName>
        <fullName evidence="3">Uncharacterized protein</fullName>
    </submittedName>
</protein>
<reference evidence="3 4" key="1">
    <citation type="submission" date="2020-05" db="EMBL/GenBank/DDBJ databases">
        <title>Genome sequence of Kribbella sandramycini ATCC 39419.</title>
        <authorList>
            <person name="Maclea K.S."/>
            <person name="Fair J.L."/>
        </authorList>
    </citation>
    <scope>NUCLEOTIDE SEQUENCE [LARGE SCALE GENOMIC DNA]</scope>
    <source>
        <strain evidence="3 4">ATCC 39419</strain>
    </source>
</reference>
<sequence>MSETPHEFRAAEIVDLLSELDKRLKARGAAIAVTARDNPRRTEDIDAITRDDVVLEEARAIAAQRKLPEDWLNTRAGAWVPPLPPDALQHDDVAGLHITYAADEFLLATKLVAQRRKDAADIVVLADRHTPASPLSRRPRTARPSLLHRRRRARVHPRRQRRRP</sequence>
<dbReference type="EMBL" id="JABJRC010000009">
    <property type="protein sequence ID" value="NOL44637.1"/>
    <property type="molecule type" value="Genomic_DNA"/>
</dbReference>
<evidence type="ECO:0000313" key="4">
    <source>
        <dbReference type="Proteomes" id="UP000534306"/>
    </source>
</evidence>
<reference evidence="2 5" key="2">
    <citation type="submission" date="2020-08" db="EMBL/GenBank/DDBJ databases">
        <title>Sequencing the genomes of 1000 actinobacteria strains.</title>
        <authorList>
            <person name="Klenk H.-P."/>
        </authorList>
    </citation>
    <scope>NUCLEOTIDE SEQUENCE [LARGE SCALE GENOMIC DNA]</scope>
    <source>
        <strain evidence="2 5">DSM 15626</strain>
    </source>
</reference>
<dbReference type="Proteomes" id="UP000534306">
    <property type="component" value="Unassembled WGS sequence"/>
</dbReference>
<feature type="compositionally biased region" description="Basic residues" evidence="1">
    <location>
        <begin position="137"/>
        <end position="164"/>
    </location>
</feature>
<evidence type="ECO:0000256" key="1">
    <source>
        <dbReference type="SAM" id="MobiDB-lite"/>
    </source>
</evidence>
<evidence type="ECO:0000313" key="5">
    <source>
        <dbReference type="Proteomes" id="UP000553957"/>
    </source>
</evidence>
<accession>A0A7Y4L771</accession>
<evidence type="ECO:0000313" key="3">
    <source>
        <dbReference type="EMBL" id="NOL44637.1"/>
    </source>
</evidence>
<dbReference type="EMBL" id="JACHKF010000001">
    <property type="protein sequence ID" value="MBB6566915.1"/>
    <property type="molecule type" value="Genomic_DNA"/>
</dbReference>